<sequence>MTRFLVSFLLVTGFSVSALSAQAQTQETSGPPYESQMIQLAGTLGSLHYLSNLCGDKTSLWRDQMNELLTAEKADETRRKNLVSAFNNNYRSYADNYSQCTDQALKAIDRFKLQGEKLSEGLVAHYGN</sequence>
<dbReference type="Proteomes" id="UP000531231">
    <property type="component" value="Unassembled WGS sequence"/>
</dbReference>
<organism evidence="2 3">
    <name type="scientific">Pseudochrobactrum saccharolyticum</name>
    <dbReference type="NCBI Taxonomy" id="354352"/>
    <lineage>
        <taxon>Bacteria</taxon>
        <taxon>Pseudomonadati</taxon>
        <taxon>Pseudomonadota</taxon>
        <taxon>Alphaproteobacteria</taxon>
        <taxon>Hyphomicrobiales</taxon>
        <taxon>Brucellaceae</taxon>
        <taxon>Pseudochrobactrum</taxon>
    </lineage>
</organism>
<name>A0A7W8ANW6_9HYPH</name>
<accession>A0A7W8ANW6</accession>
<evidence type="ECO:0000256" key="1">
    <source>
        <dbReference type="SAM" id="SignalP"/>
    </source>
</evidence>
<feature type="signal peptide" evidence="1">
    <location>
        <begin position="1"/>
        <end position="23"/>
    </location>
</feature>
<dbReference type="Pfam" id="PF09539">
    <property type="entry name" value="DUF2385"/>
    <property type="match status" value="1"/>
</dbReference>
<dbReference type="EMBL" id="JACHIL010000007">
    <property type="protein sequence ID" value="MBB5092650.1"/>
    <property type="molecule type" value="Genomic_DNA"/>
</dbReference>
<proteinExistence type="predicted"/>
<dbReference type="InterPro" id="IPR012645">
    <property type="entry name" value="CHP02301"/>
</dbReference>
<evidence type="ECO:0000313" key="2">
    <source>
        <dbReference type="EMBL" id="MBB5092650.1"/>
    </source>
</evidence>
<reference evidence="2 3" key="1">
    <citation type="submission" date="2020-08" db="EMBL/GenBank/DDBJ databases">
        <title>Genomic Encyclopedia of Type Strains, Phase IV (KMG-IV): sequencing the most valuable type-strain genomes for metagenomic binning, comparative biology and taxonomic classification.</title>
        <authorList>
            <person name="Goeker M."/>
        </authorList>
    </citation>
    <scope>NUCLEOTIDE SEQUENCE [LARGE SCALE GENOMIC DNA]</scope>
    <source>
        <strain evidence="2 3">DSM 25620</strain>
    </source>
</reference>
<protein>
    <submittedName>
        <fullName evidence="2">Uncharacterized protein (TIGR02301 family)</fullName>
    </submittedName>
</protein>
<feature type="chain" id="PRO_5031251352" evidence="1">
    <location>
        <begin position="24"/>
        <end position="128"/>
    </location>
</feature>
<dbReference type="RefSeq" id="WP_151158064.1">
    <property type="nucleotide sequence ID" value="NZ_JACHIL010000007.1"/>
</dbReference>
<keyword evidence="1" id="KW-0732">Signal</keyword>
<gene>
    <name evidence="2" type="ORF">HNQ68_003213</name>
</gene>
<comment type="caution">
    <text evidence="2">The sequence shown here is derived from an EMBL/GenBank/DDBJ whole genome shotgun (WGS) entry which is preliminary data.</text>
</comment>
<dbReference type="AlphaFoldDB" id="A0A7W8ANW6"/>
<evidence type="ECO:0000313" key="3">
    <source>
        <dbReference type="Proteomes" id="UP000531231"/>
    </source>
</evidence>
<dbReference type="NCBIfam" id="TIGR02301">
    <property type="entry name" value="TIGR02301 family protein"/>
    <property type="match status" value="1"/>
</dbReference>
<keyword evidence="3" id="KW-1185">Reference proteome</keyword>